<sequence length="116" mass="13089">MKKIIAAFTLFMAFSMGAFAQENKATNEQLAKNQAVTMVKFLNLDENRIEEFKNLFLMKEELMNNPEASDDRKNIMSQVVAAKIQASINGKQLEKLVANTALYNQLVGTDKLKSKK</sequence>
<protein>
    <submittedName>
        <fullName evidence="2">Uncharacterized protein</fullName>
    </submittedName>
</protein>
<feature type="chain" id="PRO_5036039689" evidence="1">
    <location>
        <begin position="21"/>
        <end position="116"/>
    </location>
</feature>
<dbReference type="AlphaFoldDB" id="A0A2H3KE94"/>
<evidence type="ECO:0000256" key="1">
    <source>
        <dbReference type="SAM" id="SignalP"/>
    </source>
</evidence>
<name>A0A2H3KE94_9FLAO</name>
<evidence type="ECO:0000313" key="3">
    <source>
        <dbReference type="EMBL" id="TQM41462.1"/>
    </source>
</evidence>
<evidence type="ECO:0000313" key="5">
    <source>
        <dbReference type="Proteomes" id="UP000320773"/>
    </source>
</evidence>
<evidence type="ECO:0000313" key="2">
    <source>
        <dbReference type="EMBL" id="PDS26511.1"/>
    </source>
</evidence>
<reference evidence="3 5" key="2">
    <citation type="submission" date="2019-06" db="EMBL/GenBank/DDBJ databases">
        <title>Genomic Encyclopedia of Archaeal and Bacterial Type Strains, Phase II (KMG-II): from individual species to whole genera.</title>
        <authorList>
            <person name="Goeker M."/>
        </authorList>
    </citation>
    <scope>NUCLEOTIDE SEQUENCE [LARGE SCALE GENOMIC DNA]</scope>
    <source>
        <strain evidence="3 5">DSM 24789</strain>
    </source>
</reference>
<reference evidence="2 4" key="1">
    <citation type="submission" date="2017-09" db="EMBL/GenBank/DDBJ databases">
        <title>Whole genomes of Flavobacteriaceae.</title>
        <authorList>
            <person name="Stine C."/>
            <person name="Li C."/>
            <person name="Tadesse D."/>
        </authorList>
    </citation>
    <scope>NUCLEOTIDE SEQUENCE [LARGE SCALE GENOMIC DNA]</scope>
    <source>
        <strain evidence="2 4">ATCC 35036</strain>
    </source>
</reference>
<gene>
    <name evidence="2" type="ORF">B0A77_02105</name>
    <name evidence="3" type="ORF">BC670_2428</name>
</gene>
<feature type="signal peptide" evidence="1">
    <location>
        <begin position="1"/>
        <end position="20"/>
    </location>
</feature>
<dbReference type="Proteomes" id="UP000320773">
    <property type="component" value="Unassembled WGS sequence"/>
</dbReference>
<accession>A0A2H3KE94</accession>
<dbReference type="EMBL" id="VFPJ01000001">
    <property type="protein sequence ID" value="TQM41462.1"/>
    <property type="molecule type" value="Genomic_DNA"/>
</dbReference>
<dbReference type="OrthoDB" id="1376482at2"/>
<dbReference type="EMBL" id="PCMW01000013">
    <property type="protein sequence ID" value="PDS26511.1"/>
    <property type="molecule type" value="Genomic_DNA"/>
</dbReference>
<dbReference type="Proteomes" id="UP000220828">
    <property type="component" value="Unassembled WGS sequence"/>
</dbReference>
<dbReference type="RefSeq" id="WP_014084837.1">
    <property type="nucleotide sequence ID" value="NZ_CBCSFI010000037.1"/>
</dbReference>
<keyword evidence="1" id="KW-0732">Signal</keyword>
<proteinExistence type="predicted"/>
<dbReference type="OMA" id="FEYKFNV"/>
<comment type="caution">
    <text evidence="2">The sequence shown here is derived from an EMBL/GenBank/DDBJ whole genome shotgun (WGS) entry which is preliminary data.</text>
</comment>
<evidence type="ECO:0000313" key="4">
    <source>
        <dbReference type="Proteomes" id="UP000220828"/>
    </source>
</evidence>
<organism evidence="2 4">
    <name type="scientific">Flavobacterium branchiophilum</name>
    <dbReference type="NCBI Taxonomy" id="55197"/>
    <lineage>
        <taxon>Bacteria</taxon>
        <taxon>Pseudomonadati</taxon>
        <taxon>Bacteroidota</taxon>
        <taxon>Flavobacteriia</taxon>
        <taxon>Flavobacteriales</taxon>
        <taxon>Flavobacteriaceae</taxon>
        <taxon>Flavobacterium</taxon>
    </lineage>
</organism>